<dbReference type="GO" id="GO:0006313">
    <property type="term" value="P:DNA transposition"/>
    <property type="evidence" value="ECO:0007669"/>
    <property type="project" value="UniProtKB-UniRule"/>
</dbReference>
<dbReference type="Pfam" id="PF00872">
    <property type="entry name" value="Transposase_mut"/>
    <property type="match status" value="1"/>
</dbReference>
<evidence type="ECO:0000256" key="7">
    <source>
        <dbReference type="SAM" id="MobiDB-lite"/>
    </source>
</evidence>
<feature type="region of interest" description="Disordered" evidence="7">
    <location>
        <begin position="422"/>
        <end position="447"/>
    </location>
</feature>
<dbReference type="PANTHER" id="PTHR33217">
    <property type="entry name" value="TRANSPOSASE FOR INSERTION SEQUENCE ELEMENT IS1081"/>
    <property type="match status" value="1"/>
</dbReference>
<evidence type="ECO:0000256" key="3">
    <source>
        <dbReference type="ARBA" id="ARBA00022578"/>
    </source>
</evidence>
<dbReference type="Proteomes" id="UP000324974">
    <property type="component" value="Chromosome"/>
</dbReference>
<comment type="similarity">
    <text evidence="2 6">Belongs to the transposase mutator family.</text>
</comment>
<sequence length="447" mass="49158">MSVPAIAGRLGEALMSDSPLPPDAPTAATPPHTPLRAAFAVDDRQVQAHLDHVVRQTVEQTLNALLDAEADALCGGKRYERSPDRVDTRAGTYDRTLHTTAGEVTLKVPRLRSLPFETQIIERYRRRQSSVEEALVEMYLAGVSTRRVEDITEALWGTRVSASTVSELNQKVYERIDAWRGRPIAGEYPYLFVDGIWLKRTWGGEVRNVAVLVAVGVSAAGHRDILAVQEGSKEDGESWLTFFRHVKERGLRGVRMVTSDKCLGIVEAAAAVFPDATWQRCVVHFERNILSTVPREKMAEVATMVKAIYASEDRPAAEAKAEQVAAKLDAMRLSSAAKVLRAGVGETLCYFAFPQGHWRRIRTNNLLERLMKEIRRRTRVVGAFPDGHSAVMLAAARLRHVAGTDWGERAYLDMKLLSEQDGKTKTAGEGNGPLVAPASNGSVGAVV</sequence>
<evidence type="ECO:0000256" key="1">
    <source>
        <dbReference type="ARBA" id="ARBA00002190"/>
    </source>
</evidence>
<evidence type="ECO:0000256" key="2">
    <source>
        <dbReference type="ARBA" id="ARBA00010961"/>
    </source>
</evidence>
<evidence type="ECO:0000256" key="6">
    <source>
        <dbReference type="RuleBase" id="RU365089"/>
    </source>
</evidence>
<evidence type="ECO:0000256" key="5">
    <source>
        <dbReference type="ARBA" id="ARBA00023172"/>
    </source>
</evidence>
<reference evidence="9" key="1">
    <citation type="submission" date="2019-08" db="EMBL/GenBank/DDBJ databases">
        <title>Limnoglobus roseus gen. nov., sp. nov., a novel freshwater planctomycete with a giant genome from the family Gemmataceae.</title>
        <authorList>
            <person name="Kulichevskaya I.S."/>
            <person name="Naumoff D.G."/>
            <person name="Miroshnikov K."/>
            <person name="Ivanova A."/>
            <person name="Philippov D.A."/>
            <person name="Hakobyan A."/>
            <person name="Rijpstra I.C."/>
            <person name="Sinninghe Damste J.S."/>
            <person name="Liesack W."/>
            <person name="Dedysh S.N."/>
        </authorList>
    </citation>
    <scope>NUCLEOTIDE SEQUENCE [LARGE SCALE GENOMIC DNA]</scope>
    <source>
        <strain evidence="9">PX52</strain>
    </source>
</reference>
<dbReference type="PANTHER" id="PTHR33217:SF7">
    <property type="entry name" value="TRANSPOSASE FOR INSERTION SEQUENCE ELEMENT IS1081"/>
    <property type="match status" value="1"/>
</dbReference>
<keyword evidence="6" id="KW-0814">Transposable element</keyword>
<comment type="function">
    <text evidence="1 6">Required for the transposition of the insertion element.</text>
</comment>
<accession>A0A5C1AI92</accession>
<dbReference type="GO" id="GO:0003677">
    <property type="term" value="F:DNA binding"/>
    <property type="evidence" value="ECO:0007669"/>
    <property type="project" value="UniProtKB-UniRule"/>
</dbReference>
<dbReference type="NCBIfam" id="NF033543">
    <property type="entry name" value="transpos_IS256"/>
    <property type="match status" value="1"/>
</dbReference>
<keyword evidence="4 6" id="KW-0238">DNA-binding</keyword>
<dbReference type="InterPro" id="IPR001207">
    <property type="entry name" value="Transposase_mutator"/>
</dbReference>
<dbReference type="EMBL" id="CP042425">
    <property type="protein sequence ID" value="QEL17392.1"/>
    <property type="molecule type" value="Genomic_DNA"/>
</dbReference>
<evidence type="ECO:0000256" key="4">
    <source>
        <dbReference type="ARBA" id="ARBA00023125"/>
    </source>
</evidence>
<protein>
    <recommendedName>
        <fullName evidence="6">Mutator family transposase</fullName>
    </recommendedName>
</protein>
<dbReference type="KEGG" id="lrs:PX52LOC_04379"/>
<organism evidence="8 9">
    <name type="scientific">Limnoglobus roseus</name>
    <dbReference type="NCBI Taxonomy" id="2598579"/>
    <lineage>
        <taxon>Bacteria</taxon>
        <taxon>Pseudomonadati</taxon>
        <taxon>Planctomycetota</taxon>
        <taxon>Planctomycetia</taxon>
        <taxon>Gemmatales</taxon>
        <taxon>Gemmataceae</taxon>
        <taxon>Limnoglobus</taxon>
    </lineage>
</organism>
<dbReference type="AlphaFoldDB" id="A0A5C1AI92"/>
<gene>
    <name evidence="8" type="ORF">PX52LOC_04379</name>
</gene>
<keyword evidence="3 6" id="KW-0815">Transposition</keyword>
<name>A0A5C1AI92_9BACT</name>
<feature type="region of interest" description="Disordered" evidence="7">
    <location>
        <begin position="13"/>
        <end position="32"/>
    </location>
</feature>
<dbReference type="PROSITE" id="PS01007">
    <property type="entry name" value="TRANSPOSASE_MUTATOR"/>
    <property type="match status" value="1"/>
</dbReference>
<keyword evidence="9" id="KW-1185">Reference proteome</keyword>
<evidence type="ECO:0000313" key="8">
    <source>
        <dbReference type="EMBL" id="QEL17392.1"/>
    </source>
</evidence>
<evidence type="ECO:0000313" key="9">
    <source>
        <dbReference type="Proteomes" id="UP000324974"/>
    </source>
</evidence>
<keyword evidence="5 6" id="KW-0233">DNA recombination</keyword>
<dbReference type="GO" id="GO:0004803">
    <property type="term" value="F:transposase activity"/>
    <property type="evidence" value="ECO:0007669"/>
    <property type="project" value="UniProtKB-UniRule"/>
</dbReference>
<proteinExistence type="inferred from homology"/>